<dbReference type="Proteomes" id="UP000550508">
    <property type="component" value="Unassembled WGS sequence"/>
</dbReference>
<keyword evidence="3" id="KW-0732">Signal</keyword>
<dbReference type="InterPro" id="IPR039424">
    <property type="entry name" value="SBP_5"/>
</dbReference>
<dbReference type="Gene3D" id="3.10.105.10">
    <property type="entry name" value="Dipeptide-binding Protein, Domain 3"/>
    <property type="match status" value="1"/>
</dbReference>
<dbReference type="PROSITE" id="PS51318">
    <property type="entry name" value="TAT"/>
    <property type="match status" value="1"/>
</dbReference>
<dbReference type="InterPro" id="IPR000914">
    <property type="entry name" value="SBP_5_dom"/>
</dbReference>
<dbReference type="GO" id="GO:0015833">
    <property type="term" value="P:peptide transport"/>
    <property type="evidence" value="ECO:0007669"/>
    <property type="project" value="TreeGrafter"/>
</dbReference>
<dbReference type="PIRSF" id="PIRSF002741">
    <property type="entry name" value="MppA"/>
    <property type="match status" value="1"/>
</dbReference>
<dbReference type="CDD" id="cd08497">
    <property type="entry name" value="MbnE-like"/>
    <property type="match status" value="1"/>
</dbReference>
<dbReference type="EMBL" id="JABUMX010000001">
    <property type="protein sequence ID" value="NTS30770.1"/>
    <property type="molecule type" value="Genomic_DNA"/>
</dbReference>
<protein>
    <submittedName>
        <fullName evidence="5">ABC transporter substrate-binding protein</fullName>
    </submittedName>
</protein>
<dbReference type="GO" id="GO:1904680">
    <property type="term" value="F:peptide transmembrane transporter activity"/>
    <property type="evidence" value="ECO:0007669"/>
    <property type="project" value="TreeGrafter"/>
</dbReference>
<evidence type="ECO:0000256" key="3">
    <source>
        <dbReference type="ARBA" id="ARBA00022729"/>
    </source>
</evidence>
<evidence type="ECO:0000256" key="1">
    <source>
        <dbReference type="ARBA" id="ARBA00004418"/>
    </source>
</evidence>
<comment type="subcellular location">
    <subcellularLocation>
        <location evidence="1">Periplasm</location>
    </subcellularLocation>
</comment>
<dbReference type="InterPro" id="IPR006311">
    <property type="entry name" value="TAT_signal"/>
</dbReference>
<evidence type="ECO:0000313" key="5">
    <source>
        <dbReference type="EMBL" id="NTS30770.1"/>
    </source>
</evidence>
<dbReference type="Pfam" id="PF00496">
    <property type="entry name" value="SBP_bac_5"/>
    <property type="match status" value="1"/>
</dbReference>
<keyword evidence="6" id="KW-1185">Reference proteome</keyword>
<dbReference type="GO" id="GO:0030288">
    <property type="term" value="C:outer membrane-bounded periplasmic space"/>
    <property type="evidence" value="ECO:0007669"/>
    <property type="project" value="TreeGrafter"/>
</dbReference>
<dbReference type="GO" id="GO:0042884">
    <property type="term" value="P:microcin transport"/>
    <property type="evidence" value="ECO:0007669"/>
    <property type="project" value="TreeGrafter"/>
</dbReference>
<dbReference type="PANTHER" id="PTHR30290:SF64">
    <property type="entry name" value="ABC TRANSPORTER PERIPLASMIC BINDING PROTEIN"/>
    <property type="match status" value="1"/>
</dbReference>
<dbReference type="AlphaFoldDB" id="A0A849VRQ1"/>
<evidence type="ECO:0000256" key="2">
    <source>
        <dbReference type="ARBA" id="ARBA00005695"/>
    </source>
</evidence>
<proteinExistence type="inferred from homology"/>
<name>A0A849VRQ1_9HYPH</name>
<dbReference type="PANTHER" id="PTHR30290">
    <property type="entry name" value="PERIPLASMIC BINDING COMPONENT OF ABC TRANSPORTER"/>
    <property type="match status" value="1"/>
</dbReference>
<dbReference type="Gene3D" id="3.40.190.10">
    <property type="entry name" value="Periplasmic binding protein-like II"/>
    <property type="match status" value="1"/>
</dbReference>
<reference evidence="5 6" key="1">
    <citation type="submission" date="2020-05" db="EMBL/GenBank/DDBJ databases">
        <authorList>
            <person name="Kim M.K."/>
        </authorList>
    </citation>
    <scope>NUCLEOTIDE SEQUENCE [LARGE SCALE GENOMIC DNA]</scope>
    <source>
        <strain evidence="5 6">BT25</strain>
    </source>
</reference>
<organism evidence="5 6">
    <name type="scientific">Phyllobacterium pellucidum</name>
    <dbReference type="NCBI Taxonomy" id="2740464"/>
    <lineage>
        <taxon>Bacteria</taxon>
        <taxon>Pseudomonadati</taxon>
        <taxon>Pseudomonadota</taxon>
        <taxon>Alphaproteobacteria</taxon>
        <taxon>Hyphomicrobiales</taxon>
        <taxon>Phyllobacteriaceae</taxon>
        <taxon>Phyllobacterium</taxon>
    </lineage>
</organism>
<dbReference type="InterPro" id="IPR030678">
    <property type="entry name" value="Peptide/Ni-bd"/>
</dbReference>
<dbReference type="RefSeq" id="WP_174207796.1">
    <property type="nucleotide sequence ID" value="NZ_JABUMX010000001.1"/>
</dbReference>
<gene>
    <name evidence="5" type="ORF">HQ945_05855</name>
</gene>
<feature type="domain" description="Solute-binding protein family 5" evidence="4">
    <location>
        <begin position="117"/>
        <end position="526"/>
    </location>
</feature>
<dbReference type="GO" id="GO:0043190">
    <property type="term" value="C:ATP-binding cassette (ABC) transporter complex"/>
    <property type="evidence" value="ECO:0007669"/>
    <property type="project" value="InterPro"/>
</dbReference>
<sequence length="623" mass="70878">MTQLNRRDLLKFSSATLLTACSPRIAFAEIATGVPLHGLSAFGELKYPKDFKNFDYANPDAPKGGTFAFSPANWLYNQSPQTFNTLNTYSAKGDAPPRMEICYDTLMEEALDEPDSIYGLVAESVTATADRNTFTFKLRPAARFHDGSPLTAHDVVFSFQSIKEKGHPELLLLLTEMKEIVAEDDQTLRIAFTGKHSDRAILDIASNMPILSKAWFAGRAFDASTLETPLGSGPYRVGRMAPGKGIEYQRVDEYWAKDLPVRRGLNHFDTIKIEFYRDRQPEFEAFKKGDIFWRMEHTAKTWVTEYNFPAIQQKRVIQREFPDEKRPHLQAWAVNQRRERFRNPKVREAIALCFDFAWTRKNLFYGMYEQSQSLFEMSDFRSNGMPSPQELAIMEPLRDRLPEGIFGEAVIQSTTDGSGRDRKNLRRAVELLQEAGFKRENNRFVDGAGKSFGLEILIQAEVFTRSYSPFINNLQAIGVNASLRLVDPAQYQLRVQDFDFDIIGVAVMLNATPTSESLTSMFGSRSASAPGSYNLPGIADPVIDALIEKVGEARSRDDLVTVMRVLDRLLRIRRDWIPNWYSANHLVAYWDMFGFKEPKPDYGFPVESLWWFDEAKAKAIGKA</sequence>
<comment type="caution">
    <text evidence="5">The sequence shown here is derived from an EMBL/GenBank/DDBJ whole genome shotgun (WGS) entry which is preliminary data.</text>
</comment>
<evidence type="ECO:0000259" key="4">
    <source>
        <dbReference type="Pfam" id="PF00496"/>
    </source>
</evidence>
<accession>A0A849VRQ1</accession>
<dbReference type="SUPFAM" id="SSF53850">
    <property type="entry name" value="Periplasmic binding protein-like II"/>
    <property type="match status" value="1"/>
</dbReference>
<evidence type="ECO:0000313" key="6">
    <source>
        <dbReference type="Proteomes" id="UP000550508"/>
    </source>
</evidence>
<comment type="similarity">
    <text evidence="2">Belongs to the bacterial solute-binding protein 5 family.</text>
</comment>